<reference evidence="3" key="1">
    <citation type="journal article" date="2019" name="Int. J. Syst. Evol. Microbiol.">
        <title>The Global Catalogue of Microorganisms (GCM) 10K type strain sequencing project: providing services to taxonomists for standard genome sequencing and annotation.</title>
        <authorList>
            <consortium name="The Broad Institute Genomics Platform"/>
            <consortium name="The Broad Institute Genome Sequencing Center for Infectious Disease"/>
            <person name="Wu L."/>
            <person name="Ma J."/>
        </authorList>
    </citation>
    <scope>NUCLEOTIDE SEQUENCE [LARGE SCALE GENOMIC DNA]</scope>
    <source>
        <strain evidence="3">JCM 17440</strain>
    </source>
</reference>
<sequence length="193" mass="19933">MGPGQAGSSWTAPPPIRPSARWYALPAVLVVVAVAGLLALVAALWDDAQAADGPSAAGSPETGVTIQLSRAHGYFLYVRTGGLSPFACSVKVGERSGPIRLTRQNSWSASEHPEYRYTASFEAPVSGRALLTCRGTEGPILVTPDDTVHGYIGLAVMVALGLGGVAVIAFVVIIVRRGGAKRGAAHLSGPYGR</sequence>
<gene>
    <name evidence="2" type="ORF">GCM10022254_26080</name>
</gene>
<accession>A0ABP8BZ37</accession>
<protein>
    <recommendedName>
        <fullName evidence="4">Serine/arginine repetitive matrix protein 2</fullName>
    </recommendedName>
</protein>
<dbReference type="RefSeq" id="WP_344895042.1">
    <property type="nucleotide sequence ID" value="NZ_BAABAS010000005.1"/>
</dbReference>
<comment type="caution">
    <text evidence="2">The sequence shown here is derived from an EMBL/GenBank/DDBJ whole genome shotgun (WGS) entry which is preliminary data.</text>
</comment>
<name>A0ABP8BZ37_9ACTN</name>
<keyword evidence="1" id="KW-1133">Transmembrane helix</keyword>
<evidence type="ECO:0008006" key="4">
    <source>
        <dbReference type="Google" id="ProtNLM"/>
    </source>
</evidence>
<keyword evidence="1" id="KW-0472">Membrane</keyword>
<evidence type="ECO:0000313" key="3">
    <source>
        <dbReference type="Proteomes" id="UP001501710"/>
    </source>
</evidence>
<evidence type="ECO:0000256" key="1">
    <source>
        <dbReference type="SAM" id="Phobius"/>
    </source>
</evidence>
<feature type="transmembrane region" description="Helical" evidence="1">
    <location>
        <begin position="151"/>
        <end position="175"/>
    </location>
</feature>
<keyword evidence="3" id="KW-1185">Reference proteome</keyword>
<dbReference type="EMBL" id="BAABAS010000005">
    <property type="protein sequence ID" value="GAA4230677.1"/>
    <property type="molecule type" value="Genomic_DNA"/>
</dbReference>
<organism evidence="2 3">
    <name type="scientific">Actinomadura meridiana</name>
    <dbReference type="NCBI Taxonomy" id="559626"/>
    <lineage>
        <taxon>Bacteria</taxon>
        <taxon>Bacillati</taxon>
        <taxon>Actinomycetota</taxon>
        <taxon>Actinomycetes</taxon>
        <taxon>Streptosporangiales</taxon>
        <taxon>Thermomonosporaceae</taxon>
        <taxon>Actinomadura</taxon>
    </lineage>
</organism>
<keyword evidence="1" id="KW-0812">Transmembrane</keyword>
<proteinExistence type="predicted"/>
<evidence type="ECO:0000313" key="2">
    <source>
        <dbReference type="EMBL" id="GAA4230677.1"/>
    </source>
</evidence>
<feature type="transmembrane region" description="Helical" evidence="1">
    <location>
        <begin position="22"/>
        <end position="45"/>
    </location>
</feature>
<dbReference type="Proteomes" id="UP001501710">
    <property type="component" value="Unassembled WGS sequence"/>
</dbReference>